<dbReference type="SUPFAM" id="SSF46689">
    <property type="entry name" value="Homeodomain-like"/>
    <property type="match status" value="1"/>
</dbReference>
<feature type="compositionally biased region" description="Polar residues" evidence="7">
    <location>
        <begin position="887"/>
        <end position="896"/>
    </location>
</feature>
<dbReference type="InterPro" id="IPR044977">
    <property type="entry name" value="RLT1-3"/>
</dbReference>
<dbReference type="STRING" id="3827.A0A3Q7Y206"/>
<dbReference type="InterPro" id="IPR007759">
    <property type="entry name" value="Asxl_HARE-HTH"/>
</dbReference>
<dbReference type="InterPro" id="IPR018501">
    <property type="entry name" value="DDT_dom"/>
</dbReference>
<feature type="region of interest" description="Disordered" evidence="7">
    <location>
        <begin position="1"/>
        <end position="25"/>
    </location>
</feature>
<dbReference type="Pfam" id="PF15613">
    <property type="entry name" value="WSD"/>
    <property type="match status" value="1"/>
</dbReference>
<keyword evidence="3 4" id="KW-0539">Nucleus</keyword>
<feature type="compositionally biased region" description="Basic residues" evidence="7">
    <location>
        <begin position="1569"/>
        <end position="1579"/>
    </location>
</feature>
<dbReference type="Pfam" id="PF05066">
    <property type="entry name" value="HARE-HTH"/>
    <property type="match status" value="1"/>
</dbReference>
<feature type="region of interest" description="Disordered" evidence="7">
    <location>
        <begin position="1569"/>
        <end position="1610"/>
    </location>
</feature>
<dbReference type="Gene3D" id="1.10.10.60">
    <property type="entry name" value="Homeodomain-like"/>
    <property type="match status" value="1"/>
</dbReference>
<comment type="subcellular location">
    <subcellularLocation>
        <location evidence="1 4 5">Nucleus</location>
    </subcellularLocation>
</comment>
<evidence type="ECO:0000256" key="7">
    <source>
        <dbReference type="SAM" id="MobiDB-lite"/>
    </source>
</evidence>
<keyword evidence="4 5" id="KW-0238">DNA-binding</keyword>
<dbReference type="CDD" id="cd00086">
    <property type="entry name" value="homeodomain"/>
    <property type="match status" value="1"/>
</dbReference>
<dbReference type="Pfam" id="PF00046">
    <property type="entry name" value="Homeodomain"/>
    <property type="match status" value="1"/>
</dbReference>
<evidence type="ECO:0000259" key="10">
    <source>
        <dbReference type="PROSITE" id="PS51913"/>
    </source>
</evidence>
<dbReference type="OrthoDB" id="6159439at2759"/>
<evidence type="ECO:0000256" key="5">
    <source>
        <dbReference type="RuleBase" id="RU000682"/>
    </source>
</evidence>
<feature type="compositionally biased region" description="Basic and acidic residues" evidence="7">
    <location>
        <begin position="1"/>
        <end position="19"/>
    </location>
</feature>
<dbReference type="PROSITE" id="PS50071">
    <property type="entry name" value="HOMEOBOX_2"/>
    <property type="match status" value="1"/>
</dbReference>
<feature type="coiled-coil region" evidence="6">
    <location>
        <begin position="371"/>
        <end position="498"/>
    </location>
</feature>
<dbReference type="PROSITE" id="PS50827">
    <property type="entry name" value="DDT"/>
    <property type="match status" value="1"/>
</dbReference>
<dbReference type="GO" id="GO:0005634">
    <property type="term" value="C:nucleus"/>
    <property type="evidence" value="ECO:0007669"/>
    <property type="project" value="UniProtKB-SubCell"/>
</dbReference>
<evidence type="ECO:0000256" key="2">
    <source>
        <dbReference type="ARBA" id="ARBA00023163"/>
    </source>
</evidence>
<dbReference type="PANTHER" id="PTHR36968">
    <property type="entry name" value="HOMEOBOX-DDT DOMAIN PROTEIN RLT2"/>
    <property type="match status" value="1"/>
</dbReference>
<dbReference type="SMART" id="SM00571">
    <property type="entry name" value="DDT"/>
    <property type="match status" value="1"/>
</dbReference>
<feature type="region of interest" description="Disordered" evidence="7">
    <location>
        <begin position="850"/>
        <end position="905"/>
    </location>
</feature>
<evidence type="ECO:0000313" key="12">
    <source>
        <dbReference type="RefSeq" id="XP_027191641.1"/>
    </source>
</evidence>
<dbReference type="GO" id="GO:0006357">
    <property type="term" value="P:regulation of transcription by RNA polymerase II"/>
    <property type="evidence" value="ECO:0007669"/>
    <property type="project" value="InterPro"/>
</dbReference>
<dbReference type="PROSITE" id="PS51913">
    <property type="entry name" value="HTH_HARE"/>
    <property type="match status" value="1"/>
</dbReference>
<feature type="compositionally biased region" description="Low complexity" evidence="7">
    <location>
        <begin position="1580"/>
        <end position="1591"/>
    </location>
</feature>
<dbReference type="InterPro" id="IPR009057">
    <property type="entry name" value="Homeodomain-like_sf"/>
</dbReference>
<evidence type="ECO:0000256" key="3">
    <source>
        <dbReference type="ARBA" id="ARBA00023242"/>
    </source>
</evidence>
<reference evidence="12" key="2">
    <citation type="submission" date="2025-08" db="UniProtKB">
        <authorList>
            <consortium name="RefSeq"/>
        </authorList>
    </citation>
    <scope>IDENTIFICATION</scope>
    <source>
        <tissue evidence="12">Etiolated seedlings</tissue>
    </source>
</reference>
<dbReference type="Proteomes" id="UP000087171">
    <property type="component" value="Chromosome Ca6"/>
</dbReference>
<dbReference type="InterPro" id="IPR028942">
    <property type="entry name" value="WHIM1_dom"/>
</dbReference>
<keyword evidence="2" id="KW-0804">Transcription</keyword>
<feature type="compositionally biased region" description="Acidic residues" evidence="7">
    <location>
        <begin position="850"/>
        <end position="865"/>
    </location>
</feature>
<evidence type="ECO:0000313" key="11">
    <source>
        <dbReference type="Proteomes" id="UP000087171"/>
    </source>
</evidence>
<evidence type="ECO:0000256" key="6">
    <source>
        <dbReference type="SAM" id="Coils"/>
    </source>
</evidence>
<reference evidence="11" key="1">
    <citation type="journal article" date="2013" name="Nat. Biotechnol.">
        <title>Draft genome sequence of chickpea (Cicer arietinum) provides a resource for trait improvement.</title>
        <authorList>
            <person name="Varshney R.K."/>
            <person name="Song C."/>
            <person name="Saxena R.K."/>
            <person name="Azam S."/>
            <person name="Yu S."/>
            <person name="Sharpe A.G."/>
            <person name="Cannon S."/>
            <person name="Baek J."/>
            <person name="Rosen B.D."/>
            <person name="Tar'an B."/>
            <person name="Millan T."/>
            <person name="Zhang X."/>
            <person name="Ramsay L.D."/>
            <person name="Iwata A."/>
            <person name="Wang Y."/>
            <person name="Nelson W."/>
            <person name="Farmer A.D."/>
            <person name="Gaur P.M."/>
            <person name="Soderlund C."/>
            <person name="Penmetsa R.V."/>
            <person name="Xu C."/>
            <person name="Bharti A.K."/>
            <person name="He W."/>
            <person name="Winter P."/>
            <person name="Zhao S."/>
            <person name="Hane J.K."/>
            <person name="Carrasquilla-Garcia N."/>
            <person name="Condie J.A."/>
            <person name="Upadhyaya H.D."/>
            <person name="Luo M.C."/>
            <person name="Thudi M."/>
            <person name="Gowda C.L."/>
            <person name="Singh N.P."/>
            <person name="Lichtenzveig J."/>
            <person name="Gali K.K."/>
            <person name="Rubio J."/>
            <person name="Nadarajan N."/>
            <person name="Dolezel J."/>
            <person name="Bansal K.C."/>
            <person name="Xu X."/>
            <person name="Edwards D."/>
            <person name="Zhang G."/>
            <person name="Kahl G."/>
            <person name="Gil J."/>
            <person name="Singh K.B."/>
            <person name="Datta S.K."/>
            <person name="Jackson S.A."/>
            <person name="Wang J."/>
            <person name="Cook D.R."/>
        </authorList>
    </citation>
    <scope>NUCLEOTIDE SEQUENCE [LARGE SCALE GENOMIC DNA]</scope>
    <source>
        <strain evidence="11">cv. CDC Frontier</strain>
    </source>
</reference>
<feature type="DNA-binding region" description="Homeobox" evidence="4">
    <location>
        <begin position="18"/>
        <end position="77"/>
    </location>
</feature>
<dbReference type="Pfam" id="PF15612">
    <property type="entry name" value="WHIM1"/>
    <property type="match status" value="1"/>
</dbReference>
<feature type="domain" description="DDT" evidence="9">
    <location>
        <begin position="571"/>
        <end position="630"/>
    </location>
</feature>
<dbReference type="InterPro" id="IPR028941">
    <property type="entry name" value="WHIM2_dom"/>
</dbReference>
<feature type="domain" description="HTH HARE-type" evidence="10">
    <location>
        <begin position="751"/>
        <end position="820"/>
    </location>
</feature>
<keyword evidence="11" id="KW-1185">Reference proteome</keyword>
<dbReference type="GO" id="GO:0003677">
    <property type="term" value="F:DNA binding"/>
    <property type="evidence" value="ECO:0007669"/>
    <property type="project" value="UniProtKB-UniRule"/>
</dbReference>
<evidence type="ECO:0000256" key="4">
    <source>
        <dbReference type="PROSITE-ProRule" id="PRU00108"/>
    </source>
</evidence>
<keyword evidence="6" id="KW-0175">Coiled coil</keyword>
<dbReference type="SMART" id="SM00389">
    <property type="entry name" value="HOX"/>
    <property type="match status" value="1"/>
</dbReference>
<protein>
    <submittedName>
        <fullName evidence="12">Homeobox-DDT domain protein RLT2 isoform X1</fullName>
    </submittedName>
</protein>
<dbReference type="Pfam" id="PF02791">
    <property type="entry name" value="DDT"/>
    <property type="match status" value="1"/>
</dbReference>
<dbReference type="RefSeq" id="XP_027191641.1">
    <property type="nucleotide sequence ID" value="XM_027335840.1"/>
</dbReference>
<organism evidence="11 12">
    <name type="scientific">Cicer arietinum</name>
    <name type="common">Chickpea</name>
    <name type="synonym">Garbanzo</name>
    <dbReference type="NCBI Taxonomy" id="3827"/>
    <lineage>
        <taxon>Eukaryota</taxon>
        <taxon>Viridiplantae</taxon>
        <taxon>Streptophyta</taxon>
        <taxon>Embryophyta</taxon>
        <taxon>Tracheophyta</taxon>
        <taxon>Spermatophyta</taxon>
        <taxon>Magnoliopsida</taxon>
        <taxon>eudicotyledons</taxon>
        <taxon>Gunneridae</taxon>
        <taxon>Pentapetalae</taxon>
        <taxon>rosids</taxon>
        <taxon>fabids</taxon>
        <taxon>Fabales</taxon>
        <taxon>Fabaceae</taxon>
        <taxon>Papilionoideae</taxon>
        <taxon>50 kb inversion clade</taxon>
        <taxon>NPAAA clade</taxon>
        <taxon>Hologalegina</taxon>
        <taxon>IRL clade</taxon>
        <taxon>Cicereae</taxon>
        <taxon>Cicer</taxon>
    </lineage>
</organism>
<feature type="domain" description="Homeobox" evidence="8">
    <location>
        <begin position="16"/>
        <end position="76"/>
    </location>
</feature>
<feature type="compositionally biased region" description="Acidic residues" evidence="7">
    <location>
        <begin position="1726"/>
        <end position="1744"/>
    </location>
</feature>
<evidence type="ECO:0000256" key="1">
    <source>
        <dbReference type="ARBA" id="ARBA00004123"/>
    </source>
</evidence>
<keyword evidence="4 5" id="KW-0371">Homeobox</keyword>
<gene>
    <name evidence="12" type="primary">LOC101497214</name>
</gene>
<feature type="region of interest" description="Disordered" evidence="7">
    <location>
        <begin position="1725"/>
        <end position="1748"/>
    </location>
</feature>
<accession>A0A3Q7Y206</accession>
<name>A0A3Q7Y206_CICAR</name>
<dbReference type="PaxDb" id="3827-XP_004505537.1"/>
<proteinExistence type="predicted"/>
<evidence type="ECO:0000259" key="9">
    <source>
        <dbReference type="PROSITE" id="PS50827"/>
    </source>
</evidence>
<sequence length="1790" mass="202299">MENCSEVEKKKKPPEEENKVKRKMKTASQLEILEKAYAAEPYPSEEFRVELCVKLGLSDRQLQMWFCHRRLKDRKAVKTAASISAPTVEGVEQIEIADVRHDHGLVSVLKLIDHDDLRRVVPQHGMMAYPRMGAGLHAMDSSSSFHEPQLTILELRAIAFVERQLGEALREDGPILGMEFDSLPPGAFGAPLVCTPQGLISEQILKGFWPKRRGPKGVVSIGQHRESELPVEAKVYEHLNKGVSRTLHEYQFIPEQPTVRNEMYARVTTSIHFSSLDGVPHSGTTLSSGQSFLNGNEFAPNVYGVQGQKIPSLNLLSQSQQGRPNNLMFSASGGNDDVPRKNPFVDVTLDTHRVADQVTPIDSPLVPSDRRVIHEEELSRFQRKRKNEEARMQREFEAQEKRIRKELVKQDILRQKREEQIKKEMERQERERKKEEERLLRERQREEERFLREQRREQEQREKFLQKESIRVERLRQKEELRREKEAARIKASSERAIARRMAKESIDLIEDEHLELMELAASKKGLSSILALDYETMQNLESYGDGRTSFPPKSVRLKKAFSIQPWSDSDENVGNLLMVWRFLITFADVLGIWPFTLDELLQAFHDYDPRILGEIHIALLRSILKDIEDVARTPTTGLGANQNNITNSGGGHPQVVEGAYVWGFDIRNWQWHLNPLTWPEILRQFALSAGFGPLMKKQNIEQVHPCNEGNDGKDIISNLRSGAAVENAVAIMQEKGLPNRRTYRPRLTPGTVKYAAFHVLSLEGSRGLNILELADKIQKSGLRDLTTSKAPEASIASALSRDTKLFERTAPSTYCVRPAYRKDPADSEAIYSAAREKIRVFKSGFVGAEEADDGERDENSESDMAENHEIDDLGAETNTKKEVSNSEKFNANTVMRNGKDNGEGFQTPDSCHEKVDEGLASTVDEGFNKHKDVHTSSEIAVCSHDVTNPILEGMDVDENTLGEPWAQGLMEGEYSDLSVEERLHALVALINVAIEGNSIRLILEERLEAANTLKKQIWAEAQLDKRRIKDDCFVKLQSFSYLGNKNEPAVTFPSVEGKQCPLHTVHVKIDKASVTPYDQHEQINALQGNQNHLQSSLLDVNIQRQDCPTGPDNCSLQQSGYVAEKSRSNFKSYIGHLAEQTYMYRSLPLGLDRRRNRYWQFITSASQNDPGCGRIFVELHDGCWKLIDSEEGFDALLASLDLRGIRESHLHMMLQRIEMSYKNSVRRNVQNGDMGIQNGDTMKKLKTETVKMGTDQDCSATSVYVDDLDTSVTSTSFMVQLGRNEVENKDAYMRYWDFEKWMQKQCLNCSVSFAMKFGKKRCNQLLLMCDLCHRVYFSRGTPSPCPSCHRTSTSQDNSSSYECIARSEGKRKIGTHLFNHPSSSPFRMRLLKILLSVVEVTLPQEALQPFWTERYRKSWSSKLEASSSPEDILQTLTALEGAIKREYLAPDYETTSELLGTVCSSGCLPNDTIGGGQIPVLPWVPYTTAAVALRLMELDACIFYTSQQKLESEKDKKNGVVIKLPSKYAAAKNSYNASVIETSFQAKHAVENLGALGAGLESYSRGQRTRLGRGHSHGQRSQGRVSSSRPTSRKRSTTSNNRKIGKLLGWKGRPNGQGQFCGRRSIRSWQKPAAKTDVLNSKRDTRNVIKEKTPIFVREEINESKTEASALNARNSETSDNEEDLYQATGDEYDYLVGNNNNGGYQGGFCGKSDNLIEQSHYILDDEEDGDMDNDDNVNDDKEDGQVDLNVEDYIIGEDSKDAGYNREIIAEQNEEPDGVFSTSSDYID</sequence>
<dbReference type="InterPro" id="IPR001356">
    <property type="entry name" value="HD"/>
</dbReference>
<dbReference type="PANTHER" id="PTHR36968:SF5">
    <property type="entry name" value="HOMEOBOX-DDT DOMAIN PROTEIN RLT2"/>
    <property type="match status" value="1"/>
</dbReference>
<evidence type="ECO:0000259" key="8">
    <source>
        <dbReference type="PROSITE" id="PS50071"/>
    </source>
</evidence>